<dbReference type="CDD" id="cd08501">
    <property type="entry name" value="PBP2_Lpqw"/>
    <property type="match status" value="1"/>
</dbReference>
<dbReference type="Proteomes" id="UP000280726">
    <property type="component" value="Unassembled WGS sequence"/>
</dbReference>
<dbReference type="GO" id="GO:0043190">
    <property type="term" value="C:ATP-binding cassette (ABC) transporter complex"/>
    <property type="evidence" value="ECO:0007669"/>
    <property type="project" value="InterPro"/>
</dbReference>
<dbReference type="InterPro" id="IPR039424">
    <property type="entry name" value="SBP_5"/>
</dbReference>
<dbReference type="InterPro" id="IPR030678">
    <property type="entry name" value="Peptide/Ni-bd"/>
</dbReference>
<name>A0A3N4ZK14_9MICO</name>
<feature type="signal peptide" evidence="2">
    <location>
        <begin position="1"/>
        <end position="22"/>
    </location>
</feature>
<sequence>MRTKKGAAVLATGAALALVLGACGDSGGDEPTDTTSGAAEETEGGGAEGEAGVLTEGEGDLFQVKATPRDQLEQGGQLRRAVAELPPQWNPMHVNGNNADYTDIRDAMSPATWDYNGEGSPVPNENYLLDFSDETVDGQQVITLNLNPDAVWNSGDPINWEDYQASLTACNGENAEFQCVQTGPYEQIESVEQGETEFDVVVTFKETYPDWSSLVSTVVPAESVADAATFNEGWLEFPADWFTGPYKVDNLDEAQQVLTLVPNENWWGPAPMLDEIQFRVVAPDATGTAFQNNEIDVFDVGPDPNAYALAQTVSGAEIREAKGPNWRHFTINSTAGLLQDQVIRQAIQRGIDRQAIAESDLAGLPGEKKPLNNHIFMENQEGFVDNGSEYGYDPERAEADLEEAGWVLNEDTGIREKDGEPLAVKFSVLTGVGASENEGQLAQAQLKEIGIDLELVQLPVDEFGPALEAGDFEIMAFSWIGTPYPMNGLAQLYGDPSTNTSNYAKLNNPELNELIKQIDVETDPATRIDLANEADVMIWESGHTLPLYQRPELVATVSNLANFGATGFSTTRAENWGFVSE</sequence>
<dbReference type="Gene3D" id="3.40.190.10">
    <property type="entry name" value="Periplasmic binding protein-like II"/>
    <property type="match status" value="1"/>
</dbReference>
<proteinExistence type="predicted"/>
<accession>A0A3N4ZK14</accession>
<dbReference type="PANTHER" id="PTHR30290:SF65">
    <property type="entry name" value="MONOACYL PHOSPHATIDYLINOSITOL TETRAMANNOSIDE-BINDING PROTEIN LPQW-RELATED"/>
    <property type="match status" value="1"/>
</dbReference>
<dbReference type="AlphaFoldDB" id="A0A3N4ZK14"/>
<dbReference type="PIRSF" id="PIRSF002741">
    <property type="entry name" value="MppA"/>
    <property type="match status" value="1"/>
</dbReference>
<evidence type="ECO:0000313" key="4">
    <source>
        <dbReference type="EMBL" id="RPF25972.1"/>
    </source>
</evidence>
<dbReference type="RefSeq" id="WP_170175162.1">
    <property type="nucleotide sequence ID" value="NZ_RKRA01000001.1"/>
</dbReference>
<dbReference type="SUPFAM" id="SSF53850">
    <property type="entry name" value="Periplasmic binding protein-like II"/>
    <property type="match status" value="1"/>
</dbReference>
<dbReference type="Gene3D" id="3.10.105.10">
    <property type="entry name" value="Dipeptide-binding Protein, Domain 3"/>
    <property type="match status" value="1"/>
</dbReference>
<dbReference type="PANTHER" id="PTHR30290">
    <property type="entry name" value="PERIPLASMIC BINDING COMPONENT OF ABC TRANSPORTER"/>
    <property type="match status" value="1"/>
</dbReference>
<comment type="caution">
    <text evidence="4">The sequence shown here is derived from an EMBL/GenBank/DDBJ whole genome shotgun (WGS) entry which is preliminary data.</text>
</comment>
<gene>
    <name evidence="4" type="ORF">EDD32_0386</name>
</gene>
<evidence type="ECO:0000256" key="1">
    <source>
        <dbReference type="SAM" id="MobiDB-lite"/>
    </source>
</evidence>
<dbReference type="GO" id="GO:1904680">
    <property type="term" value="F:peptide transmembrane transporter activity"/>
    <property type="evidence" value="ECO:0007669"/>
    <property type="project" value="TreeGrafter"/>
</dbReference>
<protein>
    <submittedName>
        <fullName evidence="4">Peptide/nickel transport system substrate-binding protein</fullName>
    </submittedName>
</protein>
<dbReference type="Gene3D" id="3.90.76.10">
    <property type="entry name" value="Dipeptide-binding Protein, Domain 1"/>
    <property type="match status" value="1"/>
</dbReference>
<evidence type="ECO:0000259" key="3">
    <source>
        <dbReference type="Pfam" id="PF00496"/>
    </source>
</evidence>
<keyword evidence="2" id="KW-0732">Signal</keyword>
<feature type="domain" description="Solute-binding protein family 5" evidence="3">
    <location>
        <begin position="134"/>
        <end position="495"/>
    </location>
</feature>
<dbReference type="GO" id="GO:0015833">
    <property type="term" value="P:peptide transport"/>
    <property type="evidence" value="ECO:0007669"/>
    <property type="project" value="TreeGrafter"/>
</dbReference>
<dbReference type="InterPro" id="IPR000914">
    <property type="entry name" value="SBP_5_dom"/>
</dbReference>
<dbReference type="Pfam" id="PF00496">
    <property type="entry name" value="SBP_bac_5"/>
    <property type="match status" value="1"/>
</dbReference>
<reference evidence="4 5" key="1">
    <citation type="submission" date="2018-11" db="EMBL/GenBank/DDBJ databases">
        <title>Sequencing the genomes of 1000 actinobacteria strains.</title>
        <authorList>
            <person name="Klenk H.-P."/>
        </authorList>
    </citation>
    <scope>NUCLEOTIDE SEQUENCE [LARGE SCALE GENOMIC DNA]</scope>
    <source>
        <strain evidence="4 5">DSM 14418</strain>
    </source>
</reference>
<dbReference type="EMBL" id="RKRA01000001">
    <property type="protein sequence ID" value="RPF25972.1"/>
    <property type="molecule type" value="Genomic_DNA"/>
</dbReference>
<feature type="region of interest" description="Disordered" evidence="1">
    <location>
        <begin position="26"/>
        <end position="52"/>
    </location>
</feature>
<evidence type="ECO:0000313" key="5">
    <source>
        <dbReference type="Proteomes" id="UP000280726"/>
    </source>
</evidence>
<evidence type="ECO:0000256" key="2">
    <source>
        <dbReference type="SAM" id="SignalP"/>
    </source>
</evidence>
<feature type="chain" id="PRO_5038708448" evidence="2">
    <location>
        <begin position="23"/>
        <end position="581"/>
    </location>
</feature>
<organism evidence="4 5">
    <name type="scientific">Georgenia muralis</name>
    <dbReference type="NCBI Taxonomy" id="154117"/>
    <lineage>
        <taxon>Bacteria</taxon>
        <taxon>Bacillati</taxon>
        <taxon>Actinomycetota</taxon>
        <taxon>Actinomycetes</taxon>
        <taxon>Micrococcales</taxon>
        <taxon>Bogoriellaceae</taxon>
        <taxon>Georgenia</taxon>
    </lineage>
</organism>
<keyword evidence="5" id="KW-1185">Reference proteome</keyword>
<dbReference type="PROSITE" id="PS51257">
    <property type="entry name" value="PROKAR_LIPOPROTEIN"/>
    <property type="match status" value="1"/>
</dbReference>
<dbReference type="GO" id="GO:0042597">
    <property type="term" value="C:periplasmic space"/>
    <property type="evidence" value="ECO:0007669"/>
    <property type="project" value="UniProtKB-ARBA"/>
</dbReference>